<comment type="caution">
    <text evidence="3">The sequence shown here is derived from an EMBL/GenBank/DDBJ whole genome shotgun (WGS) entry which is preliminary data.</text>
</comment>
<sequence length="202" mass="20812">MRIAVFGATGMIGSRIVAEGARRGHDVIALSRSGDDVPGARAARRADMADAEDVAAAAADADVVISATGPSRTGRPHEDWLHAVECLVRRAVGTRLLVVGGAGTLEVDGVRLLDAPDFPAAYHAEAVTQAEALSLLRGAERADWTVVSPAPEIGPGERAAEYASGADSPAGGRISAETFAVAILDEVERPAHAGERFTVADL</sequence>
<dbReference type="RefSeq" id="WP_291793351.1">
    <property type="nucleotide sequence ID" value="NZ_BAAAPZ010000007.1"/>
</dbReference>
<dbReference type="Pfam" id="PF13460">
    <property type="entry name" value="NAD_binding_10"/>
    <property type="match status" value="1"/>
</dbReference>
<name>A0ABN2WRJ9_9MICO</name>
<dbReference type="Gene3D" id="3.40.50.720">
    <property type="entry name" value="NAD(P)-binding Rossmann-like Domain"/>
    <property type="match status" value="1"/>
</dbReference>
<dbReference type="InterPro" id="IPR016040">
    <property type="entry name" value="NAD(P)-bd_dom"/>
</dbReference>
<dbReference type="InterPro" id="IPR036291">
    <property type="entry name" value="NAD(P)-bd_dom_sf"/>
</dbReference>
<dbReference type="Proteomes" id="UP001500984">
    <property type="component" value="Unassembled WGS sequence"/>
</dbReference>
<keyword evidence="4" id="KW-1185">Reference proteome</keyword>
<dbReference type="InterPro" id="IPR051606">
    <property type="entry name" value="Polyketide_Oxido-like"/>
</dbReference>
<gene>
    <name evidence="3" type="ORF">GCM10009823_18380</name>
</gene>
<dbReference type="PANTHER" id="PTHR43355">
    <property type="entry name" value="FLAVIN REDUCTASE (NADPH)"/>
    <property type="match status" value="1"/>
</dbReference>
<protein>
    <submittedName>
        <fullName evidence="3">NAD(P)H-binding protein</fullName>
    </submittedName>
</protein>
<accession>A0ABN2WRJ9</accession>
<dbReference type="EMBL" id="BAAAPZ010000007">
    <property type="protein sequence ID" value="GAA2097622.1"/>
    <property type="molecule type" value="Genomic_DNA"/>
</dbReference>
<dbReference type="SUPFAM" id="SSF51735">
    <property type="entry name" value="NAD(P)-binding Rossmann-fold domains"/>
    <property type="match status" value="1"/>
</dbReference>
<organism evidence="3 4">
    <name type="scientific">Brevibacterium salitolerans</name>
    <dbReference type="NCBI Taxonomy" id="1403566"/>
    <lineage>
        <taxon>Bacteria</taxon>
        <taxon>Bacillati</taxon>
        <taxon>Actinomycetota</taxon>
        <taxon>Actinomycetes</taxon>
        <taxon>Micrococcales</taxon>
        <taxon>Brevibacteriaceae</taxon>
        <taxon>Brevibacterium</taxon>
    </lineage>
</organism>
<dbReference type="PANTHER" id="PTHR43355:SF2">
    <property type="entry name" value="FLAVIN REDUCTASE (NADPH)"/>
    <property type="match status" value="1"/>
</dbReference>
<feature type="region of interest" description="Disordered" evidence="1">
    <location>
        <begin position="148"/>
        <end position="170"/>
    </location>
</feature>
<evidence type="ECO:0000313" key="4">
    <source>
        <dbReference type="Proteomes" id="UP001500984"/>
    </source>
</evidence>
<feature type="domain" description="NAD(P)-binding" evidence="2">
    <location>
        <begin position="7"/>
        <end position="189"/>
    </location>
</feature>
<evidence type="ECO:0000259" key="2">
    <source>
        <dbReference type="Pfam" id="PF13460"/>
    </source>
</evidence>
<reference evidence="3 4" key="1">
    <citation type="journal article" date="2019" name="Int. J. Syst. Evol. Microbiol.">
        <title>The Global Catalogue of Microorganisms (GCM) 10K type strain sequencing project: providing services to taxonomists for standard genome sequencing and annotation.</title>
        <authorList>
            <consortium name="The Broad Institute Genomics Platform"/>
            <consortium name="The Broad Institute Genome Sequencing Center for Infectious Disease"/>
            <person name="Wu L."/>
            <person name="Ma J."/>
        </authorList>
    </citation>
    <scope>NUCLEOTIDE SEQUENCE [LARGE SCALE GENOMIC DNA]</scope>
    <source>
        <strain evidence="3 4">JCM 15900</strain>
    </source>
</reference>
<evidence type="ECO:0000256" key="1">
    <source>
        <dbReference type="SAM" id="MobiDB-lite"/>
    </source>
</evidence>
<proteinExistence type="predicted"/>
<evidence type="ECO:0000313" key="3">
    <source>
        <dbReference type="EMBL" id="GAA2097622.1"/>
    </source>
</evidence>